<dbReference type="Proteomes" id="UP000886803">
    <property type="component" value="Unassembled WGS sequence"/>
</dbReference>
<evidence type="ECO:0000256" key="4">
    <source>
        <dbReference type="ARBA" id="ARBA00022777"/>
    </source>
</evidence>
<feature type="non-terminal residue" evidence="7">
    <location>
        <position position="1"/>
    </location>
</feature>
<dbReference type="EMBL" id="DWYG01000102">
    <property type="protein sequence ID" value="HJB42089.1"/>
    <property type="molecule type" value="Genomic_DNA"/>
</dbReference>
<dbReference type="PANTHER" id="PTHR43547:SF2">
    <property type="entry name" value="HYBRID SIGNAL TRANSDUCTION HISTIDINE KINASE C"/>
    <property type="match status" value="1"/>
</dbReference>
<dbReference type="Pfam" id="PF02518">
    <property type="entry name" value="HATPase_c"/>
    <property type="match status" value="1"/>
</dbReference>
<dbReference type="InterPro" id="IPR004358">
    <property type="entry name" value="Sig_transdc_His_kin-like_C"/>
</dbReference>
<evidence type="ECO:0000313" key="7">
    <source>
        <dbReference type="EMBL" id="HJB42089.1"/>
    </source>
</evidence>
<comment type="caution">
    <text evidence="7">The sequence shown here is derived from an EMBL/GenBank/DDBJ whole genome shotgun (WGS) entry which is preliminary data.</text>
</comment>
<dbReference type="InterPro" id="IPR036890">
    <property type="entry name" value="HATPase_C_sf"/>
</dbReference>
<keyword evidence="4 7" id="KW-0418">Kinase</keyword>
<evidence type="ECO:0000259" key="6">
    <source>
        <dbReference type="PROSITE" id="PS50109"/>
    </source>
</evidence>
<reference evidence="7" key="1">
    <citation type="journal article" date="2021" name="PeerJ">
        <title>Extensive microbial diversity within the chicken gut microbiome revealed by metagenomics and culture.</title>
        <authorList>
            <person name="Gilroy R."/>
            <person name="Ravi A."/>
            <person name="Getino M."/>
            <person name="Pursley I."/>
            <person name="Horton D.L."/>
            <person name="Alikhan N.F."/>
            <person name="Baker D."/>
            <person name="Gharbi K."/>
            <person name="Hall N."/>
            <person name="Watson M."/>
            <person name="Adriaenssens E.M."/>
            <person name="Foster-Nyarko E."/>
            <person name="Jarju S."/>
            <person name="Secka A."/>
            <person name="Antonio M."/>
            <person name="Oren A."/>
            <person name="Chaudhuri R.R."/>
            <person name="La Ragione R."/>
            <person name="Hildebrand F."/>
            <person name="Pallen M.J."/>
        </authorList>
    </citation>
    <scope>NUCLEOTIDE SEQUENCE</scope>
    <source>
        <strain evidence="7">ChiBcec8-13705</strain>
    </source>
</reference>
<dbReference type="PROSITE" id="PS50109">
    <property type="entry name" value="HIS_KIN"/>
    <property type="match status" value="1"/>
</dbReference>
<evidence type="ECO:0000256" key="5">
    <source>
        <dbReference type="ARBA" id="ARBA00023012"/>
    </source>
</evidence>
<dbReference type="SUPFAM" id="SSF55874">
    <property type="entry name" value="ATPase domain of HSP90 chaperone/DNA topoisomerase II/histidine kinase"/>
    <property type="match status" value="1"/>
</dbReference>
<feature type="domain" description="Histidine kinase" evidence="6">
    <location>
        <begin position="1"/>
        <end position="104"/>
    </location>
</feature>
<proteinExistence type="predicted"/>
<reference evidence="7" key="2">
    <citation type="submission" date="2021-04" db="EMBL/GenBank/DDBJ databases">
        <authorList>
            <person name="Gilroy R."/>
        </authorList>
    </citation>
    <scope>NUCLEOTIDE SEQUENCE</scope>
    <source>
        <strain evidence="7">ChiBcec8-13705</strain>
    </source>
</reference>
<evidence type="ECO:0000256" key="2">
    <source>
        <dbReference type="ARBA" id="ARBA00012438"/>
    </source>
</evidence>
<dbReference type="GO" id="GO:0000155">
    <property type="term" value="F:phosphorelay sensor kinase activity"/>
    <property type="evidence" value="ECO:0007669"/>
    <property type="project" value="TreeGrafter"/>
</dbReference>
<evidence type="ECO:0000256" key="1">
    <source>
        <dbReference type="ARBA" id="ARBA00000085"/>
    </source>
</evidence>
<evidence type="ECO:0000256" key="3">
    <source>
        <dbReference type="ARBA" id="ARBA00022553"/>
    </source>
</evidence>
<dbReference type="InterPro" id="IPR003594">
    <property type="entry name" value="HATPase_dom"/>
</dbReference>
<dbReference type="PRINTS" id="PR00344">
    <property type="entry name" value="BCTRLSENSOR"/>
</dbReference>
<dbReference type="PANTHER" id="PTHR43547">
    <property type="entry name" value="TWO-COMPONENT HISTIDINE KINASE"/>
    <property type="match status" value="1"/>
</dbReference>
<dbReference type="CDD" id="cd00075">
    <property type="entry name" value="HATPase"/>
    <property type="match status" value="1"/>
</dbReference>
<sequence>YARILNNLLGNVLSHSEATELKVLLCVQDGKALVSVKDNGVGIAPQDLPHIFERLYTADRSRRRGSGLGLEIAKKLTERMGGRISVSSIPRKETSFTVCWPLDSGR</sequence>
<evidence type="ECO:0000313" key="8">
    <source>
        <dbReference type="Proteomes" id="UP000886803"/>
    </source>
</evidence>
<keyword evidence="5" id="KW-0902">Two-component regulatory system</keyword>
<keyword evidence="4 7" id="KW-0808">Transferase</keyword>
<keyword evidence="3" id="KW-0597">Phosphoprotein</keyword>
<accession>A0A9D2M7H8</accession>
<comment type="catalytic activity">
    <reaction evidence="1">
        <text>ATP + protein L-histidine = ADP + protein N-phospho-L-histidine.</text>
        <dbReference type="EC" id="2.7.13.3"/>
    </reaction>
</comment>
<gene>
    <name evidence="7" type="ORF">H9945_06275</name>
</gene>
<dbReference type="EC" id="2.7.13.3" evidence="2"/>
<name>A0A9D2M7H8_9FIRM</name>
<dbReference type="InterPro" id="IPR005467">
    <property type="entry name" value="His_kinase_dom"/>
</dbReference>
<organism evidence="7 8">
    <name type="scientific">Candidatus Gemmiger avicola</name>
    <dbReference type="NCBI Taxonomy" id="2838605"/>
    <lineage>
        <taxon>Bacteria</taxon>
        <taxon>Bacillati</taxon>
        <taxon>Bacillota</taxon>
        <taxon>Clostridia</taxon>
        <taxon>Eubacteriales</taxon>
        <taxon>Gemmiger</taxon>
    </lineage>
</organism>
<dbReference type="AlphaFoldDB" id="A0A9D2M7H8"/>
<protein>
    <recommendedName>
        <fullName evidence="2">histidine kinase</fullName>
        <ecNumber evidence="2">2.7.13.3</ecNumber>
    </recommendedName>
</protein>
<dbReference type="SMART" id="SM00387">
    <property type="entry name" value="HATPase_c"/>
    <property type="match status" value="1"/>
</dbReference>
<dbReference type="Gene3D" id="3.30.565.10">
    <property type="entry name" value="Histidine kinase-like ATPase, C-terminal domain"/>
    <property type="match status" value="1"/>
</dbReference>